<dbReference type="Proteomes" id="UP001144372">
    <property type="component" value="Unassembled WGS sequence"/>
</dbReference>
<organism evidence="1 2">
    <name type="scientific">Desulforhabdus amnigena</name>
    <dbReference type="NCBI Taxonomy" id="40218"/>
    <lineage>
        <taxon>Bacteria</taxon>
        <taxon>Pseudomonadati</taxon>
        <taxon>Thermodesulfobacteriota</taxon>
        <taxon>Syntrophobacteria</taxon>
        <taxon>Syntrophobacterales</taxon>
        <taxon>Syntrophobacteraceae</taxon>
        <taxon>Desulforhabdus</taxon>
    </lineage>
</organism>
<protein>
    <submittedName>
        <fullName evidence="1">Uncharacterized protein</fullName>
    </submittedName>
</protein>
<comment type="caution">
    <text evidence="1">The sequence shown here is derived from an EMBL/GenBank/DDBJ whole genome shotgun (WGS) entry which is preliminary data.</text>
</comment>
<name>A0A9W6FW69_9BACT</name>
<evidence type="ECO:0000313" key="1">
    <source>
        <dbReference type="EMBL" id="GLI35942.1"/>
    </source>
</evidence>
<accession>A0A9W6FW69</accession>
<dbReference type="RefSeq" id="WP_281796061.1">
    <property type="nucleotide sequence ID" value="NZ_BSDR01000001.1"/>
</dbReference>
<dbReference type="AlphaFoldDB" id="A0A9W6FW69"/>
<reference evidence="1" key="1">
    <citation type="submission" date="2022-12" db="EMBL/GenBank/DDBJ databases">
        <title>Reference genome sequencing for broad-spectrum identification of bacterial and archaeal isolates by mass spectrometry.</title>
        <authorList>
            <person name="Sekiguchi Y."/>
            <person name="Tourlousse D.M."/>
        </authorList>
    </citation>
    <scope>NUCLEOTIDE SEQUENCE</scope>
    <source>
        <strain evidence="1">ASRB1</strain>
    </source>
</reference>
<keyword evidence="2" id="KW-1185">Reference proteome</keyword>
<evidence type="ECO:0000313" key="2">
    <source>
        <dbReference type="Proteomes" id="UP001144372"/>
    </source>
</evidence>
<proteinExistence type="predicted"/>
<gene>
    <name evidence="1" type="ORF">DAMNIGENAA_33750</name>
</gene>
<sequence length="69" mass="7791">MTYIPKDAKWRIAEIVVEHRIEAEPRNVVHIDFIPVRADSPEDAFKGDVHPGIPAALASTWDALWRSKG</sequence>
<dbReference type="EMBL" id="BSDR01000001">
    <property type="protein sequence ID" value="GLI35942.1"/>
    <property type="molecule type" value="Genomic_DNA"/>
</dbReference>